<keyword evidence="2" id="KW-0808">Transferase</keyword>
<keyword evidence="1" id="KW-0489">Methyltransferase</keyword>
<dbReference type="GO" id="GO:0033528">
    <property type="term" value="P:S-methylmethionine cycle"/>
    <property type="evidence" value="ECO:0007669"/>
    <property type="project" value="TreeGrafter"/>
</dbReference>
<evidence type="ECO:0000256" key="1">
    <source>
        <dbReference type="ARBA" id="ARBA00022603"/>
    </source>
</evidence>
<evidence type="ECO:0000259" key="5">
    <source>
        <dbReference type="Pfam" id="PF02574"/>
    </source>
</evidence>
<reference evidence="6 7" key="1">
    <citation type="journal article" date="2014" name="Agronomy (Basel)">
        <title>A Draft Genome Sequence for Ensete ventricosum, the Drought-Tolerant Tree Against Hunger.</title>
        <authorList>
            <person name="Harrison J."/>
            <person name="Moore K.A."/>
            <person name="Paszkiewicz K."/>
            <person name="Jones T."/>
            <person name="Grant M."/>
            <person name="Ambacheew D."/>
            <person name="Muzemil S."/>
            <person name="Studholme D.J."/>
        </authorList>
    </citation>
    <scope>NUCLEOTIDE SEQUENCE [LARGE SCALE GENOMIC DNA]</scope>
</reference>
<dbReference type="Proteomes" id="UP000287651">
    <property type="component" value="Unassembled WGS sequence"/>
</dbReference>
<evidence type="ECO:0000313" key="6">
    <source>
        <dbReference type="EMBL" id="RRT42404.1"/>
    </source>
</evidence>
<dbReference type="PANTHER" id="PTHR46015">
    <property type="entry name" value="ZGC:172121"/>
    <property type="match status" value="1"/>
</dbReference>
<dbReference type="GO" id="GO:0032259">
    <property type="term" value="P:methylation"/>
    <property type="evidence" value="ECO:0007669"/>
    <property type="project" value="UniProtKB-KW"/>
</dbReference>
<evidence type="ECO:0000313" key="7">
    <source>
        <dbReference type="Proteomes" id="UP000287651"/>
    </source>
</evidence>
<protein>
    <recommendedName>
        <fullName evidence="5">Hcy-binding domain-containing protein</fullName>
    </recommendedName>
</protein>
<feature type="domain" description="Hcy-binding" evidence="5">
    <location>
        <begin position="62"/>
        <end position="99"/>
    </location>
</feature>
<keyword evidence="4" id="KW-0862">Zinc</keyword>
<dbReference type="Pfam" id="PF02574">
    <property type="entry name" value="S-methyl_trans"/>
    <property type="match status" value="2"/>
</dbReference>
<evidence type="ECO:0000256" key="2">
    <source>
        <dbReference type="ARBA" id="ARBA00022679"/>
    </source>
</evidence>
<dbReference type="GO" id="GO:0046872">
    <property type="term" value="F:metal ion binding"/>
    <property type="evidence" value="ECO:0007669"/>
    <property type="project" value="UniProtKB-KW"/>
</dbReference>
<dbReference type="EMBL" id="AMZH03017871">
    <property type="protein sequence ID" value="RRT42404.1"/>
    <property type="molecule type" value="Genomic_DNA"/>
</dbReference>
<dbReference type="GO" id="GO:0009086">
    <property type="term" value="P:methionine biosynthetic process"/>
    <property type="evidence" value="ECO:0007669"/>
    <property type="project" value="TreeGrafter"/>
</dbReference>
<evidence type="ECO:0000256" key="3">
    <source>
        <dbReference type="ARBA" id="ARBA00022723"/>
    </source>
</evidence>
<dbReference type="InterPro" id="IPR051486">
    <property type="entry name" value="Hcy_S-methyltransferase"/>
</dbReference>
<dbReference type="AlphaFoldDB" id="A0A426XSI6"/>
<dbReference type="Gene3D" id="3.20.20.330">
    <property type="entry name" value="Homocysteine-binding-like domain"/>
    <property type="match status" value="2"/>
</dbReference>
<dbReference type="GO" id="GO:0008898">
    <property type="term" value="F:S-adenosylmethionine-homocysteine S-methyltransferase activity"/>
    <property type="evidence" value="ECO:0007669"/>
    <property type="project" value="TreeGrafter"/>
</dbReference>
<gene>
    <name evidence="6" type="ORF">B296_00053965</name>
</gene>
<proteinExistence type="predicted"/>
<evidence type="ECO:0000256" key="4">
    <source>
        <dbReference type="ARBA" id="ARBA00022833"/>
    </source>
</evidence>
<feature type="domain" description="Hcy-binding" evidence="5">
    <location>
        <begin position="6"/>
        <end position="52"/>
    </location>
</feature>
<name>A0A426XSI6_ENSVE</name>
<organism evidence="6 7">
    <name type="scientific">Ensete ventricosum</name>
    <name type="common">Abyssinian banana</name>
    <name type="synonym">Musa ensete</name>
    <dbReference type="NCBI Taxonomy" id="4639"/>
    <lineage>
        <taxon>Eukaryota</taxon>
        <taxon>Viridiplantae</taxon>
        <taxon>Streptophyta</taxon>
        <taxon>Embryophyta</taxon>
        <taxon>Tracheophyta</taxon>
        <taxon>Spermatophyta</taxon>
        <taxon>Magnoliopsida</taxon>
        <taxon>Liliopsida</taxon>
        <taxon>Zingiberales</taxon>
        <taxon>Musaceae</taxon>
        <taxon>Ensete</taxon>
    </lineage>
</organism>
<keyword evidence="3" id="KW-0479">Metal-binding</keyword>
<sequence length="110" mass="12112">IDIASGEYSKEMTLEKLKNFHRRRVEVLAESGADLIAFETIPNKLEAQVVLFDMIAIASTGVTDEDFVSYVRVWCEAGACLIGGCCRTTPNTIRGISKVLQNYVPSESIP</sequence>
<dbReference type="SUPFAM" id="SSF82282">
    <property type="entry name" value="Homocysteine S-methyltransferase"/>
    <property type="match status" value="1"/>
</dbReference>
<accession>A0A426XSI6</accession>
<dbReference type="InterPro" id="IPR003726">
    <property type="entry name" value="HCY_dom"/>
</dbReference>
<dbReference type="InterPro" id="IPR036589">
    <property type="entry name" value="HCY_dom_sf"/>
</dbReference>
<comment type="caution">
    <text evidence="6">The sequence shown here is derived from an EMBL/GenBank/DDBJ whole genome shotgun (WGS) entry which is preliminary data.</text>
</comment>
<dbReference type="PANTHER" id="PTHR46015:SF11">
    <property type="entry name" value="HOMOCYSTEINE S-METHYLTRANSFERASE 3"/>
    <property type="match status" value="1"/>
</dbReference>
<feature type="non-terminal residue" evidence="6">
    <location>
        <position position="1"/>
    </location>
</feature>